<name>A0A518BTT2_9BACT</name>
<proteinExistence type="predicted"/>
<dbReference type="OrthoDB" id="282733at2"/>
<keyword evidence="2" id="KW-1185">Reference proteome</keyword>
<dbReference type="AlphaFoldDB" id="A0A518BTT2"/>
<dbReference type="RefSeq" id="WP_145444457.1">
    <property type="nucleotide sequence ID" value="NZ_CP036280.1"/>
</dbReference>
<accession>A0A518BTT2</accession>
<organism evidence="1 2">
    <name type="scientific">Mucisphaera calidilacus</name>
    <dbReference type="NCBI Taxonomy" id="2527982"/>
    <lineage>
        <taxon>Bacteria</taxon>
        <taxon>Pseudomonadati</taxon>
        <taxon>Planctomycetota</taxon>
        <taxon>Phycisphaerae</taxon>
        <taxon>Phycisphaerales</taxon>
        <taxon>Phycisphaeraceae</taxon>
        <taxon>Mucisphaera</taxon>
    </lineage>
</organism>
<dbReference type="Pfam" id="PF05973">
    <property type="entry name" value="Gp49"/>
    <property type="match status" value="1"/>
</dbReference>
<dbReference type="KEGG" id="mcad:Pan265_02190"/>
<evidence type="ECO:0008006" key="3">
    <source>
        <dbReference type="Google" id="ProtNLM"/>
    </source>
</evidence>
<evidence type="ECO:0000313" key="1">
    <source>
        <dbReference type="EMBL" id="QDU70392.1"/>
    </source>
</evidence>
<gene>
    <name evidence="1" type="ORF">Pan265_02190</name>
</gene>
<reference evidence="1 2" key="1">
    <citation type="submission" date="2019-02" db="EMBL/GenBank/DDBJ databases">
        <title>Deep-cultivation of Planctomycetes and their phenomic and genomic characterization uncovers novel biology.</title>
        <authorList>
            <person name="Wiegand S."/>
            <person name="Jogler M."/>
            <person name="Boedeker C."/>
            <person name="Pinto D."/>
            <person name="Vollmers J."/>
            <person name="Rivas-Marin E."/>
            <person name="Kohn T."/>
            <person name="Peeters S.H."/>
            <person name="Heuer A."/>
            <person name="Rast P."/>
            <person name="Oberbeckmann S."/>
            <person name="Bunk B."/>
            <person name="Jeske O."/>
            <person name="Meyerdierks A."/>
            <person name="Storesund J.E."/>
            <person name="Kallscheuer N."/>
            <person name="Luecker S."/>
            <person name="Lage O.M."/>
            <person name="Pohl T."/>
            <person name="Merkel B.J."/>
            <person name="Hornburger P."/>
            <person name="Mueller R.-W."/>
            <person name="Bruemmer F."/>
            <person name="Labrenz M."/>
            <person name="Spormann A.M."/>
            <person name="Op den Camp H."/>
            <person name="Overmann J."/>
            <person name="Amann R."/>
            <person name="Jetten M.S.M."/>
            <person name="Mascher T."/>
            <person name="Medema M.H."/>
            <person name="Devos D.P."/>
            <person name="Kaster A.-K."/>
            <person name="Ovreas L."/>
            <person name="Rohde M."/>
            <person name="Galperin M.Y."/>
            <person name="Jogler C."/>
        </authorList>
    </citation>
    <scope>NUCLEOTIDE SEQUENCE [LARGE SCALE GENOMIC DNA]</scope>
    <source>
        <strain evidence="1 2">Pan265</strain>
    </source>
</reference>
<dbReference type="EMBL" id="CP036280">
    <property type="protein sequence ID" value="QDU70392.1"/>
    <property type="molecule type" value="Genomic_DNA"/>
</dbReference>
<sequence length="126" mass="15105">MPRTNVFFYQENDHDIPVLDWLRDIGRRDQRAVDACRAAIEQLRHYGYEPRRPRADLLRDGIYELRVRVGRVNYRILYFFHGRNIALLAHGMTKEKTVPSTDIERALKRKCRYEADPASHRHQRDD</sequence>
<dbReference type="InterPro" id="IPR009241">
    <property type="entry name" value="HigB-like"/>
</dbReference>
<protein>
    <recommendedName>
        <fullName evidence="3">Type II toxin-antitoxin system RelE/ParE family toxin</fullName>
    </recommendedName>
</protein>
<evidence type="ECO:0000313" key="2">
    <source>
        <dbReference type="Proteomes" id="UP000320386"/>
    </source>
</evidence>
<dbReference type="Proteomes" id="UP000320386">
    <property type="component" value="Chromosome"/>
</dbReference>